<protein>
    <submittedName>
        <fullName evidence="1">Putative ovule protein</fullName>
    </submittedName>
</protein>
<accession>A0A0V0GUE1</accession>
<dbReference type="EMBL" id="GEDG01031194">
    <property type="protein sequence ID" value="JAP11517.1"/>
    <property type="molecule type" value="Transcribed_RNA"/>
</dbReference>
<organism evidence="1">
    <name type="scientific">Solanum chacoense</name>
    <name type="common">Chaco potato</name>
    <dbReference type="NCBI Taxonomy" id="4108"/>
    <lineage>
        <taxon>Eukaryota</taxon>
        <taxon>Viridiplantae</taxon>
        <taxon>Streptophyta</taxon>
        <taxon>Embryophyta</taxon>
        <taxon>Tracheophyta</taxon>
        <taxon>Spermatophyta</taxon>
        <taxon>Magnoliopsida</taxon>
        <taxon>eudicotyledons</taxon>
        <taxon>Gunneridae</taxon>
        <taxon>Pentapetalae</taxon>
        <taxon>asterids</taxon>
        <taxon>lamiids</taxon>
        <taxon>Solanales</taxon>
        <taxon>Solanaceae</taxon>
        <taxon>Solanoideae</taxon>
        <taxon>Solaneae</taxon>
        <taxon>Solanum</taxon>
    </lineage>
</organism>
<proteinExistence type="predicted"/>
<sequence length="74" mass="8759">MGGSIMIKFLWDYELVVRFIGWIVYLRLAESSFNFARNNTIHLVSTLSMPDIIPFLHYLLEHFGCLLCRFDMSR</sequence>
<reference evidence="1" key="1">
    <citation type="submission" date="2015-12" db="EMBL/GenBank/DDBJ databases">
        <title>Gene expression during late stages of embryo sac development: a critical building block for successful pollen-pistil interactions.</title>
        <authorList>
            <person name="Liu Y."/>
            <person name="Joly V."/>
            <person name="Sabar M."/>
            <person name="Matton D.P."/>
        </authorList>
    </citation>
    <scope>NUCLEOTIDE SEQUENCE</scope>
</reference>
<evidence type="ECO:0000313" key="1">
    <source>
        <dbReference type="EMBL" id="JAP11517.1"/>
    </source>
</evidence>
<dbReference type="AlphaFoldDB" id="A0A0V0GUE1"/>
<name>A0A0V0GUE1_SOLCH</name>